<dbReference type="Proteomes" id="UP001062846">
    <property type="component" value="Chromosome 10"/>
</dbReference>
<reference evidence="1" key="1">
    <citation type="submission" date="2022-02" db="EMBL/GenBank/DDBJ databases">
        <title>Plant Genome Project.</title>
        <authorList>
            <person name="Zhang R.-G."/>
        </authorList>
    </citation>
    <scope>NUCLEOTIDE SEQUENCE</scope>
    <source>
        <strain evidence="1">AT1</strain>
    </source>
</reference>
<name>A0ACC0M096_RHOML</name>
<gene>
    <name evidence="1" type="ORF">RHMOL_Rhmol10G0035100</name>
</gene>
<keyword evidence="2" id="KW-1185">Reference proteome</keyword>
<organism evidence="1 2">
    <name type="scientific">Rhododendron molle</name>
    <name type="common">Chinese azalea</name>
    <name type="synonym">Azalea mollis</name>
    <dbReference type="NCBI Taxonomy" id="49168"/>
    <lineage>
        <taxon>Eukaryota</taxon>
        <taxon>Viridiplantae</taxon>
        <taxon>Streptophyta</taxon>
        <taxon>Embryophyta</taxon>
        <taxon>Tracheophyta</taxon>
        <taxon>Spermatophyta</taxon>
        <taxon>Magnoliopsida</taxon>
        <taxon>eudicotyledons</taxon>
        <taxon>Gunneridae</taxon>
        <taxon>Pentapetalae</taxon>
        <taxon>asterids</taxon>
        <taxon>Ericales</taxon>
        <taxon>Ericaceae</taxon>
        <taxon>Ericoideae</taxon>
        <taxon>Rhodoreae</taxon>
        <taxon>Rhododendron</taxon>
    </lineage>
</organism>
<protein>
    <submittedName>
        <fullName evidence="1">Uncharacterized protein</fullName>
    </submittedName>
</protein>
<evidence type="ECO:0000313" key="2">
    <source>
        <dbReference type="Proteomes" id="UP001062846"/>
    </source>
</evidence>
<proteinExistence type="predicted"/>
<accession>A0ACC0M096</accession>
<evidence type="ECO:0000313" key="1">
    <source>
        <dbReference type="EMBL" id="KAI8533773.1"/>
    </source>
</evidence>
<dbReference type="EMBL" id="CM046397">
    <property type="protein sequence ID" value="KAI8533773.1"/>
    <property type="molecule type" value="Genomic_DNA"/>
</dbReference>
<comment type="caution">
    <text evidence="1">The sequence shown here is derived from an EMBL/GenBank/DDBJ whole genome shotgun (WGS) entry which is preliminary data.</text>
</comment>
<sequence>MFPLSKLTWWSQWWAYQHSHLLGHDHRDSSDMADFRKDQLLLVAKNYSWPWRITHGHEKLLLTTKNYSWPQGITLDRKELLLAAILGGQEQFVAARSNYLQPRVSSNDEESLTEVSGPSHSPVGAPAPAQAKLPAKAPAPVPSVKPPVLPPPPAKKPQIECNPLCVGRCKLHSRKQVCLRTCMTCCDRCKCVPPGTYGNREKCGKCYTDMTTTGGRPKCP</sequence>